<dbReference type="InterPro" id="IPR036412">
    <property type="entry name" value="HAD-like_sf"/>
</dbReference>
<evidence type="ECO:0000256" key="5">
    <source>
        <dbReference type="ARBA" id="ARBA00023277"/>
    </source>
</evidence>
<dbReference type="EMBL" id="BTFW01000001">
    <property type="protein sequence ID" value="GMM61356.1"/>
    <property type="molecule type" value="Genomic_DNA"/>
</dbReference>
<evidence type="ECO:0000256" key="6">
    <source>
        <dbReference type="ARBA" id="ARBA00031828"/>
    </source>
</evidence>
<keyword evidence="9" id="KW-1185">Reference proteome</keyword>
<dbReference type="PIRSF" id="PIRSF004682">
    <property type="entry name" value="GmhB"/>
    <property type="match status" value="1"/>
</dbReference>
<protein>
    <recommendedName>
        <fullName evidence="6 7">D,D-heptose 1,7-bisphosphate phosphatase</fullName>
        <ecNumber evidence="7">3.1.3.-</ecNumber>
    </recommendedName>
</protein>
<comment type="similarity">
    <text evidence="7">Belongs to the gmhB family.</text>
</comment>
<dbReference type="InterPro" id="IPR006549">
    <property type="entry name" value="HAD-SF_hydro_IIIA"/>
</dbReference>
<dbReference type="InterPro" id="IPR023214">
    <property type="entry name" value="HAD_sf"/>
</dbReference>
<evidence type="ECO:0000256" key="7">
    <source>
        <dbReference type="PIRNR" id="PIRNR004682"/>
    </source>
</evidence>
<keyword evidence="5 7" id="KW-0119">Carbohydrate metabolism</keyword>
<dbReference type="InterPro" id="IPR004446">
    <property type="entry name" value="Heptose_bisP_phosphatase"/>
</dbReference>
<name>A0ABQ6P7Z2_9SPHN</name>
<dbReference type="Proteomes" id="UP001187221">
    <property type="component" value="Unassembled WGS sequence"/>
</dbReference>
<dbReference type="EC" id="3.1.3.-" evidence="7"/>
<keyword evidence="2 7" id="KW-0963">Cytoplasm</keyword>
<evidence type="ECO:0000256" key="4">
    <source>
        <dbReference type="ARBA" id="ARBA00022801"/>
    </source>
</evidence>
<reference evidence="8 9" key="1">
    <citation type="submission" date="2023-06" db="EMBL/GenBank/DDBJ databases">
        <title>Draft genome sequence of Novosphingobium sp. strain IK01.</title>
        <authorList>
            <person name="Hatamoto M."/>
            <person name="Ikarashi T."/>
            <person name="Yamaguchi T."/>
        </authorList>
    </citation>
    <scope>NUCLEOTIDE SEQUENCE [LARGE SCALE GENOMIC DNA]</scope>
    <source>
        <strain evidence="8 9">IK01</strain>
    </source>
</reference>
<dbReference type="NCBIfam" id="TIGR01662">
    <property type="entry name" value="HAD-SF-IIIA"/>
    <property type="match status" value="1"/>
</dbReference>
<dbReference type="CDD" id="cd07503">
    <property type="entry name" value="HAD_HisB-N"/>
    <property type="match status" value="1"/>
</dbReference>
<dbReference type="SUPFAM" id="SSF56784">
    <property type="entry name" value="HAD-like"/>
    <property type="match status" value="1"/>
</dbReference>
<sequence length="181" mass="19937">MALFDRDGVLNRDIGYAHRPEQIEWIDGALAALALVKARGYRTVVVTNQSGVARGLYEEADVLALHIWMAAQVEQAGGYIDAFYYCPYHAHAAVARYRADHEDRKPRPGMLHKAIMRFPTDMMASFLVGDRRSDLDAAAAMGIAGHLFAGDRLDLLVAEILAGNRVPETEAMAASGTHRRD</sequence>
<evidence type="ECO:0000256" key="1">
    <source>
        <dbReference type="ARBA" id="ARBA00004496"/>
    </source>
</evidence>
<dbReference type="PANTHER" id="PTHR42891:SF1">
    <property type="entry name" value="D-GLYCERO-BETA-D-MANNO-HEPTOSE-1,7-BISPHOSPHATE 7-PHOSPHATASE"/>
    <property type="match status" value="1"/>
</dbReference>
<accession>A0ABQ6P7Z2</accession>
<dbReference type="Pfam" id="PF13242">
    <property type="entry name" value="Hydrolase_like"/>
    <property type="match status" value="1"/>
</dbReference>
<gene>
    <name evidence="8" type="ORF">NUTIK01_21330</name>
</gene>
<evidence type="ECO:0000256" key="2">
    <source>
        <dbReference type="ARBA" id="ARBA00022490"/>
    </source>
</evidence>
<keyword evidence="4 7" id="KW-0378">Hydrolase</keyword>
<evidence type="ECO:0000313" key="8">
    <source>
        <dbReference type="EMBL" id="GMM61356.1"/>
    </source>
</evidence>
<comment type="subcellular location">
    <subcellularLocation>
        <location evidence="1 7">Cytoplasm</location>
    </subcellularLocation>
</comment>
<dbReference type="RefSeq" id="WP_317975047.1">
    <property type="nucleotide sequence ID" value="NZ_BTFW01000001.1"/>
</dbReference>
<dbReference type="InterPro" id="IPR006543">
    <property type="entry name" value="Histidinol-phos"/>
</dbReference>
<comment type="caution">
    <text evidence="8">The sequence shown here is derived from an EMBL/GenBank/DDBJ whole genome shotgun (WGS) entry which is preliminary data.</text>
</comment>
<keyword evidence="3" id="KW-0479">Metal-binding</keyword>
<proteinExistence type="inferred from homology"/>
<dbReference type="Gene3D" id="3.40.50.1000">
    <property type="entry name" value="HAD superfamily/HAD-like"/>
    <property type="match status" value="1"/>
</dbReference>
<evidence type="ECO:0000256" key="3">
    <source>
        <dbReference type="ARBA" id="ARBA00022723"/>
    </source>
</evidence>
<evidence type="ECO:0000313" key="9">
    <source>
        <dbReference type="Proteomes" id="UP001187221"/>
    </source>
</evidence>
<organism evidence="8 9">
    <name type="scientific">Novosphingobium pituita</name>
    <dbReference type="NCBI Taxonomy" id="3056842"/>
    <lineage>
        <taxon>Bacteria</taxon>
        <taxon>Pseudomonadati</taxon>
        <taxon>Pseudomonadota</taxon>
        <taxon>Alphaproteobacteria</taxon>
        <taxon>Sphingomonadales</taxon>
        <taxon>Sphingomonadaceae</taxon>
        <taxon>Novosphingobium</taxon>
    </lineage>
</organism>
<dbReference type="NCBIfam" id="TIGR01656">
    <property type="entry name" value="Histidinol-ppas"/>
    <property type="match status" value="1"/>
</dbReference>
<dbReference type="PANTHER" id="PTHR42891">
    <property type="entry name" value="D-GLYCERO-BETA-D-MANNO-HEPTOSE-1,7-BISPHOSPHATE 7-PHOSPHATASE"/>
    <property type="match status" value="1"/>
</dbReference>